<evidence type="ECO:0000256" key="7">
    <source>
        <dbReference type="ARBA" id="ARBA00023306"/>
    </source>
</evidence>
<accession>A0A6J7CG29</accession>
<evidence type="ECO:0000256" key="3">
    <source>
        <dbReference type="ARBA" id="ARBA00022618"/>
    </source>
</evidence>
<dbReference type="Pfam" id="PF03799">
    <property type="entry name" value="FtsQ_DivIB_C"/>
    <property type="match status" value="1"/>
</dbReference>
<dbReference type="PROSITE" id="PS51779">
    <property type="entry name" value="POTRA"/>
    <property type="match status" value="1"/>
</dbReference>
<dbReference type="InterPro" id="IPR013685">
    <property type="entry name" value="POTRA_FtsQ_type"/>
</dbReference>
<evidence type="ECO:0000256" key="4">
    <source>
        <dbReference type="ARBA" id="ARBA00022692"/>
    </source>
</evidence>
<keyword evidence="6" id="KW-0472">Membrane</keyword>
<dbReference type="GO" id="GO:0005886">
    <property type="term" value="C:plasma membrane"/>
    <property type="evidence" value="ECO:0007669"/>
    <property type="project" value="TreeGrafter"/>
</dbReference>
<dbReference type="InterPro" id="IPR034746">
    <property type="entry name" value="POTRA"/>
</dbReference>
<keyword evidence="7" id="KW-0131">Cell cycle</keyword>
<dbReference type="PANTHER" id="PTHR37820:SF1">
    <property type="entry name" value="CELL DIVISION PROTEIN FTSQ"/>
    <property type="match status" value="1"/>
</dbReference>
<proteinExistence type="predicted"/>
<dbReference type="InterPro" id="IPR005548">
    <property type="entry name" value="Cell_div_FtsQ/DivIB_C"/>
</dbReference>
<reference evidence="9" key="1">
    <citation type="submission" date="2020-05" db="EMBL/GenBank/DDBJ databases">
        <authorList>
            <person name="Chiriac C."/>
            <person name="Salcher M."/>
            <person name="Ghai R."/>
            <person name="Kavagutti S V."/>
        </authorList>
    </citation>
    <scope>NUCLEOTIDE SEQUENCE</scope>
</reference>
<name>A0A6J7CG29_9ZZZZ</name>
<organism evidence="9">
    <name type="scientific">freshwater metagenome</name>
    <dbReference type="NCBI Taxonomy" id="449393"/>
    <lineage>
        <taxon>unclassified sequences</taxon>
        <taxon>metagenomes</taxon>
        <taxon>ecological metagenomes</taxon>
    </lineage>
</organism>
<gene>
    <name evidence="9" type="ORF">UFOPK3401_00052</name>
</gene>
<keyword evidence="5" id="KW-1133">Transmembrane helix</keyword>
<evidence type="ECO:0000313" key="9">
    <source>
        <dbReference type="EMBL" id="CAB4857332.1"/>
    </source>
</evidence>
<evidence type="ECO:0000256" key="1">
    <source>
        <dbReference type="ARBA" id="ARBA00004370"/>
    </source>
</evidence>
<sequence>MKKTTVAGLILAGLGGLGIFLVINFTAVFSVSDLKVSGTNSVTAQRIRDVADVRLGQTLARVDVGAITSAINESVPDVTAVSVQRRWPHTVQISVRDRTVAANVTTGGKIRRADADGVIFGSVNRPKKGATKVVLIPSFDAQSTSARQSAIVDCLTVYRALPSKVRKAISRVEYRSGENITLVLTSGKTIRWGSAVDSARKAQVLSVLLGRRASVYDVSSPDLPVTKG</sequence>
<evidence type="ECO:0000256" key="2">
    <source>
        <dbReference type="ARBA" id="ARBA00022475"/>
    </source>
</evidence>
<dbReference type="InterPro" id="IPR050487">
    <property type="entry name" value="FtsQ_DivIB"/>
</dbReference>
<evidence type="ECO:0000256" key="6">
    <source>
        <dbReference type="ARBA" id="ARBA00023136"/>
    </source>
</evidence>
<protein>
    <submittedName>
        <fullName evidence="9">Unannotated protein</fullName>
    </submittedName>
</protein>
<dbReference type="Gene3D" id="3.10.20.310">
    <property type="entry name" value="membrane protein fhac"/>
    <property type="match status" value="1"/>
</dbReference>
<dbReference type="Pfam" id="PF08478">
    <property type="entry name" value="POTRA_1"/>
    <property type="match status" value="1"/>
</dbReference>
<comment type="subcellular location">
    <subcellularLocation>
        <location evidence="1">Membrane</location>
    </subcellularLocation>
</comment>
<evidence type="ECO:0000259" key="8">
    <source>
        <dbReference type="PROSITE" id="PS51779"/>
    </source>
</evidence>
<feature type="domain" description="POTRA" evidence="8">
    <location>
        <begin position="29"/>
        <end position="98"/>
    </location>
</feature>
<evidence type="ECO:0000256" key="5">
    <source>
        <dbReference type="ARBA" id="ARBA00022989"/>
    </source>
</evidence>
<dbReference type="GO" id="GO:0051301">
    <property type="term" value="P:cell division"/>
    <property type="evidence" value="ECO:0007669"/>
    <property type="project" value="UniProtKB-KW"/>
</dbReference>
<dbReference type="EMBL" id="CAFBLM010000001">
    <property type="protein sequence ID" value="CAB4857332.1"/>
    <property type="molecule type" value="Genomic_DNA"/>
</dbReference>
<keyword evidence="3" id="KW-0132">Cell division</keyword>
<dbReference type="AlphaFoldDB" id="A0A6J7CG29"/>
<keyword evidence="2" id="KW-1003">Cell membrane</keyword>
<keyword evidence="4" id="KW-0812">Transmembrane</keyword>
<dbReference type="PANTHER" id="PTHR37820">
    <property type="entry name" value="CELL DIVISION PROTEIN DIVIB"/>
    <property type="match status" value="1"/>
</dbReference>